<dbReference type="Proteomes" id="UP000001025">
    <property type="component" value="Chromosome"/>
</dbReference>
<evidence type="ECO:0000313" key="2">
    <source>
        <dbReference type="Proteomes" id="UP000001025"/>
    </source>
</evidence>
<dbReference type="HOGENOM" id="CLU_952735_0_0_0"/>
<accession>Q7UYR0</accession>
<dbReference type="AlphaFoldDB" id="Q7UYR0"/>
<protein>
    <submittedName>
        <fullName evidence="1">Uncharacterized protein</fullName>
    </submittedName>
</protein>
<organism evidence="1 2">
    <name type="scientific">Rhodopirellula baltica (strain DSM 10527 / NCIMB 13988 / SH1)</name>
    <dbReference type="NCBI Taxonomy" id="243090"/>
    <lineage>
        <taxon>Bacteria</taxon>
        <taxon>Pseudomonadati</taxon>
        <taxon>Planctomycetota</taxon>
        <taxon>Planctomycetia</taxon>
        <taxon>Pirellulales</taxon>
        <taxon>Pirellulaceae</taxon>
        <taxon>Rhodopirellula</taxon>
    </lineage>
</organism>
<dbReference type="InParanoid" id="Q7UYR0"/>
<sequence length="292" mass="32996">MEQEATRQGLQEYIPVRLRCAQSLKPIEHLVMLASLKSQTEGQVSTGSLDMTKPFEFSSQDPVIWYSSEFAAAYRKLENALNKDIQTARKAGLKPRELAKTERELRRQFHNDYEMIAKKICQRATLPAVSKDAQDVWFEWMDAFTGPATALHHESGGELLTQEVDFVLSESDSTNSQSGLGIADILNPDEDAKKRREGRRLAREWKAAKRIPVESFATKYHLALKLANALLPRRNKRAERSELAGAIYGDPNHDTSGTQIPSLRTKGNQFFDMMHIPWAIGTEGEDVFLDCD</sequence>
<gene>
    <name evidence="1" type="ordered locus">RB442</name>
</gene>
<dbReference type="KEGG" id="rba:RB442"/>
<keyword evidence="2" id="KW-1185">Reference proteome</keyword>
<dbReference type="EnsemblBacteria" id="CAD71582">
    <property type="protein sequence ID" value="CAD71582"/>
    <property type="gene ID" value="RB442"/>
</dbReference>
<proteinExistence type="predicted"/>
<reference evidence="1 2" key="1">
    <citation type="journal article" date="2003" name="Proc. Natl. Acad. Sci. U.S.A.">
        <title>Complete genome sequence of the marine planctomycete Pirellula sp. strain 1.</title>
        <authorList>
            <person name="Gloeckner F.O."/>
            <person name="Kube M."/>
            <person name="Bauer M."/>
            <person name="Teeling H."/>
            <person name="Lombardot T."/>
            <person name="Ludwig W."/>
            <person name="Gade D."/>
            <person name="Beck A."/>
            <person name="Borzym K."/>
            <person name="Heitmann K."/>
            <person name="Rabus R."/>
            <person name="Schlesner H."/>
            <person name="Amann R."/>
            <person name="Reinhardt R."/>
        </authorList>
    </citation>
    <scope>NUCLEOTIDE SEQUENCE [LARGE SCALE GENOMIC DNA]</scope>
    <source>
        <strain evidence="2">DSM 10527 / NCIMB 13988 / SH1</strain>
    </source>
</reference>
<evidence type="ECO:0000313" key="1">
    <source>
        <dbReference type="EMBL" id="CAD71582.1"/>
    </source>
</evidence>
<dbReference type="PATRIC" id="fig|243090.15.peg.221"/>
<dbReference type="EMBL" id="BX294133">
    <property type="protein sequence ID" value="CAD71582.1"/>
    <property type="molecule type" value="Genomic_DNA"/>
</dbReference>
<name>Q7UYR0_RHOBA</name>
<dbReference type="STRING" id="243090.RB442"/>